<evidence type="ECO:0000256" key="1">
    <source>
        <dbReference type="SAM" id="Phobius"/>
    </source>
</evidence>
<keyword evidence="1" id="KW-0472">Membrane</keyword>
<keyword evidence="1" id="KW-0812">Transmembrane</keyword>
<keyword evidence="1" id="KW-1133">Transmembrane helix</keyword>
<feature type="transmembrane region" description="Helical" evidence="1">
    <location>
        <begin position="40"/>
        <end position="61"/>
    </location>
</feature>
<protein>
    <recommendedName>
        <fullName evidence="4">YesK-like protein</fullName>
    </recommendedName>
</protein>
<sequence length="99" mass="10501">MSYNEGVIRMIFVPVAIGLLLGYFLFSMIYIFTKRSDKRYMAPGITGLAGVAIIVASILLIGGFEGMGFGIIGIGFVVIAVAGLFVFLFKPVENGGSNA</sequence>
<proteinExistence type="predicted"/>
<dbReference type="RefSeq" id="WP_191687885.1">
    <property type="nucleotide sequence ID" value="NZ_JACSQY010000001.1"/>
</dbReference>
<evidence type="ECO:0000313" key="3">
    <source>
        <dbReference type="Proteomes" id="UP000659496"/>
    </source>
</evidence>
<dbReference type="Pfam" id="PF14150">
    <property type="entry name" value="YesK"/>
    <property type="match status" value="1"/>
</dbReference>
<evidence type="ECO:0008006" key="4">
    <source>
        <dbReference type="Google" id="ProtNLM"/>
    </source>
</evidence>
<reference evidence="2 3" key="1">
    <citation type="submission" date="2020-08" db="EMBL/GenBank/DDBJ databases">
        <title>A Genomic Blueprint of the Chicken Gut Microbiome.</title>
        <authorList>
            <person name="Gilroy R."/>
            <person name="Ravi A."/>
            <person name="Getino M."/>
            <person name="Pursley I."/>
            <person name="Horton D.L."/>
            <person name="Alikhan N.-F."/>
            <person name="Baker D."/>
            <person name="Gharbi K."/>
            <person name="Hall N."/>
            <person name="Watson M."/>
            <person name="Adriaenssens E.M."/>
            <person name="Foster-Nyarko E."/>
            <person name="Jarju S."/>
            <person name="Secka A."/>
            <person name="Antonio M."/>
            <person name="Oren A."/>
            <person name="Chaudhuri R."/>
            <person name="La Ragione R.M."/>
            <person name="Hildebrand F."/>
            <person name="Pallen M.J."/>
        </authorList>
    </citation>
    <scope>NUCLEOTIDE SEQUENCE [LARGE SCALE GENOMIC DNA]</scope>
    <source>
        <strain evidence="2 3">Sa3CUA8</strain>
    </source>
</reference>
<name>A0ABR8PEW5_9BACL</name>
<gene>
    <name evidence="2" type="ORF">H9659_00025</name>
</gene>
<keyword evidence="3" id="KW-1185">Reference proteome</keyword>
<comment type="caution">
    <text evidence="2">The sequence shown here is derived from an EMBL/GenBank/DDBJ whole genome shotgun (WGS) entry which is preliminary data.</text>
</comment>
<dbReference type="EMBL" id="JACSQY010000001">
    <property type="protein sequence ID" value="MBD7906712.1"/>
    <property type="molecule type" value="Genomic_DNA"/>
</dbReference>
<feature type="transmembrane region" description="Helical" evidence="1">
    <location>
        <begin position="6"/>
        <end position="33"/>
    </location>
</feature>
<organism evidence="2 3">
    <name type="scientific">Sporosarcina gallistercoris</name>
    <dbReference type="NCBI Taxonomy" id="2762245"/>
    <lineage>
        <taxon>Bacteria</taxon>
        <taxon>Bacillati</taxon>
        <taxon>Bacillota</taxon>
        <taxon>Bacilli</taxon>
        <taxon>Bacillales</taxon>
        <taxon>Caryophanaceae</taxon>
        <taxon>Sporosarcina</taxon>
    </lineage>
</organism>
<dbReference type="Proteomes" id="UP000659496">
    <property type="component" value="Unassembled WGS sequence"/>
</dbReference>
<accession>A0ABR8PEW5</accession>
<dbReference type="InterPro" id="IPR025434">
    <property type="entry name" value="YesK-like"/>
</dbReference>
<evidence type="ECO:0000313" key="2">
    <source>
        <dbReference type="EMBL" id="MBD7906712.1"/>
    </source>
</evidence>
<feature type="transmembrane region" description="Helical" evidence="1">
    <location>
        <begin position="67"/>
        <end position="89"/>
    </location>
</feature>